<comment type="caution">
    <text evidence="1">The sequence shown here is derived from an EMBL/GenBank/DDBJ whole genome shotgun (WGS) entry which is preliminary data.</text>
</comment>
<proteinExistence type="predicted"/>
<dbReference type="Proteomes" id="UP000392867">
    <property type="component" value="Unassembled WGS sequence"/>
</dbReference>
<evidence type="ECO:0000313" key="1">
    <source>
        <dbReference type="EMBL" id="MPU47485.1"/>
    </source>
</evidence>
<dbReference type="EMBL" id="VOTT01000003">
    <property type="protein sequence ID" value="MPU47485.1"/>
    <property type="molecule type" value="Genomic_DNA"/>
</dbReference>
<organism evidence="1 2">
    <name type="scientific">Escherichia coli</name>
    <dbReference type="NCBI Taxonomy" id="562"/>
    <lineage>
        <taxon>Bacteria</taxon>
        <taxon>Pseudomonadati</taxon>
        <taxon>Pseudomonadota</taxon>
        <taxon>Gammaproteobacteria</taxon>
        <taxon>Enterobacterales</taxon>
        <taxon>Enterobacteriaceae</taxon>
        <taxon>Escherichia</taxon>
    </lineage>
</organism>
<accession>A0A5N8H2U8</accession>
<reference evidence="1 2" key="1">
    <citation type="submission" date="2019-08" db="EMBL/GenBank/DDBJ databases">
        <title>Identification of Water Treatment Resistant and Multidrug Resistant Urinary Pathogenic Escherichia coli in Wastewater.</title>
        <authorList>
            <person name="Neumann N."/>
        </authorList>
    </citation>
    <scope>NUCLEOTIDE SEQUENCE [LARGE SCALE GENOMIC DNA]</scope>
    <source>
        <strain evidence="1 2">WU2356</strain>
    </source>
</reference>
<name>A0A5N8H2U8_ECOLX</name>
<gene>
    <name evidence="1" type="ORF">FVB16_01080</name>
</gene>
<sequence length="78" mass="8368">MDASCPTEAIAELRNALTALETRSSHFASGENNVMMIGNVAATSRYKAVPNPTTQLSGDQRRLEAESAVPRTVLPHQS</sequence>
<evidence type="ECO:0000313" key="2">
    <source>
        <dbReference type="Proteomes" id="UP000392867"/>
    </source>
</evidence>
<protein>
    <submittedName>
        <fullName evidence="1">Uncharacterized protein</fullName>
    </submittedName>
</protein>
<dbReference type="AlphaFoldDB" id="A0A5N8H2U8"/>